<dbReference type="Gene3D" id="2.40.10.270">
    <property type="entry name" value="Bacteriophage SPP1 head-tail adaptor protein"/>
    <property type="match status" value="1"/>
</dbReference>
<keyword evidence="2" id="KW-1185">Reference proteome</keyword>
<organism evidence="1 2">
    <name type="scientific">Yoonia tamlensis</name>
    <dbReference type="NCBI Taxonomy" id="390270"/>
    <lineage>
        <taxon>Bacteria</taxon>
        <taxon>Pseudomonadati</taxon>
        <taxon>Pseudomonadota</taxon>
        <taxon>Alphaproteobacteria</taxon>
        <taxon>Rhodobacterales</taxon>
        <taxon>Paracoccaceae</taxon>
        <taxon>Yoonia</taxon>
    </lineage>
</organism>
<gene>
    <name evidence="1" type="ORF">SAMN04488005_1511</name>
</gene>
<dbReference type="AlphaFoldDB" id="A0A1I6GEH7"/>
<evidence type="ECO:0000313" key="1">
    <source>
        <dbReference type="EMBL" id="SFR40511.1"/>
    </source>
</evidence>
<proteinExistence type="predicted"/>
<reference evidence="2" key="1">
    <citation type="submission" date="2016-10" db="EMBL/GenBank/DDBJ databases">
        <authorList>
            <person name="Varghese N."/>
            <person name="Submissions S."/>
        </authorList>
    </citation>
    <scope>NUCLEOTIDE SEQUENCE [LARGE SCALE GENOMIC DNA]</scope>
    <source>
        <strain evidence="2">DSM 26879</strain>
    </source>
</reference>
<dbReference type="RefSeq" id="WP_090198393.1">
    <property type="nucleotide sequence ID" value="NZ_FOYP01000001.1"/>
</dbReference>
<dbReference type="OrthoDB" id="7998779at2"/>
<dbReference type="InterPro" id="IPR038666">
    <property type="entry name" value="SSP1_head-tail_sf"/>
</dbReference>
<accession>A0A1I6GEH7</accession>
<dbReference type="InterPro" id="IPR008767">
    <property type="entry name" value="Phage_SPP1_head-tail_adaptor"/>
</dbReference>
<dbReference type="EMBL" id="FOYP01000001">
    <property type="protein sequence ID" value="SFR40511.1"/>
    <property type="molecule type" value="Genomic_DNA"/>
</dbReference>
<protein>
    <submittedName>
        <fullName evidence="1">Phage head-tail adaptor, putative, SPP1 family</fullName>
    </submittedName>
</protein>
<name>A0A1I6GEH7_9RHOB</name>
<dbReference type="NCBIfam" id="TIGR01563">
    <property type="entry name" value="gp16_SPP1"/>
    <property type="match status" value="1"/>
</dbReference>
<evidence type="ECO:0000313" key="2">
    <source>
        <dbReference type="Proteomes" id="UP000199478"/>
    </source>
</evidence>
<sequence>MNDHRAGSLDRRIQFRRAALVDDGFQEVEAFADHGGPVWASKKDVSDGERMSAGNVSASLTARFVVRSSAFTRDLTAKDRLVYRGVAFEIFGIKEIGRNDRLEITAGAEVSNGNG</sequence>
<dbReference type="STRING" id="390270.SAMN04488005_1511"/>
<dbReference type="Proteomes" id="UP000199478">
    <property type="component" value="Unassembled WGS sequence"/>
</dbReference>
<dbReference type="Pfam" id="PF05521">
    <property type="entry name" value="Phage_HCP"/>
    <property type="match status" value="1"/>
</dbReference>